<evidence type="ECO:0000256" key="1">
    <source>
        <dbReference type="SAM" id="MobiDB-lite"/>
    </source>
</evidence>
<dbReference type="Proteomes" id="UP001066276">
    <property type="component" value="Chromosome 5"/>
</dbReference>
<feature type="region of interest" description="Disordered" evidence="1">
    <location>
        <begin position="1"/>
        <end position="38"/>
    </location>
</feature>
<organism evidence="2 3">
    <name type="scientific">Pleurodeles waltl</name>
    <name type="common">Iberian ribbed newt</name>
    <dbReference type="NCBI Taxonomy" id="8319"/>
    <lineage>
        <taxon>Eukaryota</taxon>
        <taxon>Metazoa</taxon>
        <taxon>Chordata</taxon>
        <taxon>Craniata</taxon>
        <taxon>Vertebrata</taxon>
        <taxon>Euteleostomi</taxon>
        <taxon>Amphibia</taxon>
        <taxon>Batrachia</taxon>
        <taxon>Caudata</taxon>
        <taxon>Salamandroidea</taxon>
        <taxon>Salamandridae</taxon>
        <taxon>Pleurodelinae</taxon>
        <taxon>Pleurodeles</taxon>
    </lineage>
</organism>
<reference evidence="2" key="1">
    <citation type="journal article" date="2022" name="bioRxiv">
        <title>Sequencing and chromosome-scale assembly of the giantPleurodeles waltlgenome.</title>
        <authorList>
            <person name="Brown T."/>
            <person name="Elewa A."/>
            <person name="Iarovenko S."/>
            <person name="Subramanian E."/>
            <person name="Araus A.J."/>
            <person name="Petzold A."/>
            <person name="Susuki M."/>
            <person name="Suzuki K.-i.T."/>
            <person name="Hayashi T."/>
            <person name="Toyoda A."/>
            <person name="Oliveira C."/>
            <person name="Osipova E."/>
            <person name="Leigh N.D."/>
            <person name="Simon A."/>
            <person name="Yun M.H."/>
        </authorList>
    </citation>
    <scope>NUCLEOTIDE SEQUENCE</scope>
    <source>
        <strain evidence="2">20211129_DDA</strain>
        <tissue evidence="2">Liver</tissue>
    </source>
</reference>
<proteinExistence type="predicted"/>
<evidence type="ECO:0000313" key="3">
    <source>
        <dbReference type="Proteomes" id="UP001066276"/>
    </source>
</evidence>
<name>A0AAV7S1N1_PLEWA</name>
<accession>A0AAV7S1N1</accession>
<protein>
    <submittedName>
        <fullName evidence="2">Uncharacterized protein</fullName>
    </submittedName>
</protein>
<sequence>MRGAADGVGSAEGPGSDNSLSGAALKSRGWGAVGPRDCAALEGRSDAPWRMVGGEGGRWPLKTHRTMAWHRRISPPGSDGEPLETGGRGGDLA</sequence>
<comment type="caution">
    <text evidence="2">The sequence shown here is derived from an EMBL/GenBank/DDBJ whole genome shotgun (WGS) entry which is preliminary data.</text>
</comment>
<gene>
    <name evidence="2" type="ORF">NDU88_010112</name>
</gene>
<evidence type="ECO:0000313" key="2">
    <source>
        <dbReference type="EMBL" id="KAJ1157399.1"/>
    </source>
</evidence>
<keyword evidence="3" id="KW-1185">Reference proteome</keyword>
<dbReference type="EMBL" id="JANPWB010000009">
    <property type="protein sequence ID" value="KAJ1157399.1"/>
    <property type="molecule type" value="Genomic_DNA"/>
</dbReference>
<dbReference type="AlphaFoldDB" id="A0AAV7S1N1"/>
<feature type="region of interest" description="Disordered" evidence="1">
    <location>
        <begin position="71"/>
        <end position="93"/>
    </location>
</feature>